<evidence type="ECO:0000256" key="4">
    <source>
        <dbReference type="ARBA" id="ARBA00023155"/>
    </source>
</evidence>
<dbReference type="PRINTS" id="PR00024">
    <property type="entry name" value="HOMEOBOX"/>
</dbReference>
<feature type="compositionally biased region" description="Polar residues" evidence="9">
    <location>
        <begin position="17"/>
        <end position="29"/>
    </location>
</feature>
<dbReference type="SMART" id="SM00389">
    <property type="entry name" value="HOX"/>
    <property type="match status" value="1"/>
</dbReference>
<proteinExistence type="inferred from homology"/>
<dbReference type="EnsemblMetazoa" id="CLYHEMT010897.1">
    <property type="protein sequence ID" value="CLYHEMP010897.1"/>
    <property type="gene ID" value="CLYHEMG010897"/>
</dbReference>
<dbReference type="InterPro" id="IPR020479">
    <property type="entry name" value="HD_metazoa"/>
</dbReference>
<dbReference type="PRINTS" id="PR00031">
    <property type="entry name" value="HTHREPRESSR"/>
</dbReference>
<comment type="similarity">
    <text evidence="6">Belongs to the Msh homeobox family.</text>
</comment>
<keyword evidence="12" id="KW-1185">Reference proteome</keyword>
<evidence type="ECO:0000259" key="10">
    <source>
        <dbReference type="PROSITE" id="PS50071"/>
    </source>
</evidence>
<dbReference type="Proteomes" id="UP000594262">
    <property type="component" value="Unplaced"/>
</dbReference>
<dbReference type="Gene3D" id="1.10.10.60">
    <property type="entry name" value="Homeodomain-like"/>
    <property type="match status" value="1"/>
</dbReference>
<evidence type="ECO:0000256" key="2">
    <source>
        <dbReference type="ARBA" id="ARBA00022473"/>
    </source>
</evidence>
<reference evidence="11" key="1">
    <citation type="submission" date="2021-01" db="UniProtKB">
        <authorList>
            <consortium name="EnsemblMetazoa"/>
        </authorList>
    </citation>
    <scope>IDENTIFICATION</scope>
</reference>
<evidence type="ECO:0000256" key="3">
    <source>
        <dbReference type="ARBA" id="ARBA00023125"/>
    </source>
</evidence>
<dbReference type="PROSITE" id="PS00027">
    <property type="entry name" value="HOMEOBOX_1"/>
    <property type="match status" value="1"/>
</dbReference>
<sequence>MDSPTRDSPTTDKRHSTSPVTRHSTSPVNSPSPPLERQKKPFSIDYLLNFSPTKKTTLIRQSPPVEYIQPPFHTRPSHFINDRLKEPEDEAKVPSPTLLTNTSRKRDLDPTIEFQWDLSKCFLRKHKANRKPRTPFSASQLLTLEQKFKRKQYLSINERSELSAQLNLTETQIKIWFQNRRAKEKRLKEAELEKTVRTFSPGSVTSPNYSPCSCCYSGSSVFNYPPVSCSRISRFMH</sequence>
<dbReference type="InterPro" id="IPR009057">
    <property type="entry name" value="Homeodomain-like_sf"/>
</dbReference>
<evidence type="ECO:0000256" key="9">
    <source>
        <dbReference type="SAM" id="MobiDB-lite"/>
    </source>
</evidence>
<evidence type="ECO:0000256" key="8">
    <source>
        <dbReference type="RuleBase" id="RU000682"/>
    </source>
</evidence>
<feature type="DNA-binding region" description="Homeobox" evidence="7">
    <location>
        <begin position="129"/>
        <end position="188"/>
    </location>
</feature>
<keyword evidence="4 7" id="KW-0371">Homeobox</keyword>
<dbReference type="PANTHER" id="PTHR24338">
    <property type="entry name" value="HOMEOBOX PROTEIN MSX"/>
    <property type="match status" value="1"/>
</dbReference>
<dbReference type="OrthoDB" id="6159439at2759"/>
<dbReference type="GO" id="GO:0048598">
    <property type="term" value="P:embryonic morphogenesis"/>
    <property type="evidence" value="ECO:0007669"/>
    <property type="project" value="TreeGrafter"/>
</dbReference>
<dbReference type="PROSITE" id="PS50071">
    <property type="entry name" value="HOMEOBOX_2"/>
    <property type="match status" value="1"/>
</dbReference>
<dbReference type="GO" id="GO:0005634">
    <property type="term" value="C:nucleus"/>
    <property type="evidence" value="ECO:0007669"/>
    <property type="project" value="UniProtKB-SubCell"/>
</dbReference>
<evidence type="ECO:0000256" key="6">
    <source>
        <dbReference type="ARBA" id="ARBA00038425"/>
    </source>
</evidence>
<dbReference type="SUPFAM" id="SSF46689">
    <property type="entry name" value="Homeodomain-like"/>
    <property type="match status" value="1"/>
</dbReference>
<dbReference type="CDD" id="cd00086">
    <property type="entry name" value="homeodomain"/>
    <property type="match status" value="1"/>
</dbReference>
<accession>A0A7M5VGL4</accession>
<evidence type="ECO:0000256" key="7">
    <source>
        <dbReference type="PROSITE-ProRule" id="PRU00108"/>
    </source>
</evidence>
<dbReference type="Pfam" id="PF00046">
    <property type="entry name" value="Homeodomain"/>
    <property type="match status" value="1"/>
</dbReference>
<dbReference type="PANTHER" id="PTHR24338:SF0">
    <property type="entry name" value="MUSCLE SEGMENTATION HOMEOBOX"/>
    <property type="match status" value="1"/>
</dbReference>
<dbReference type="AlphaFoldDB" id="A0A7M5VGL4"/>
<dbReference type="InterPro" id="IPR001356">
    <property type="entry name" value="HD"/>
</dbReference>
<dbReference type="InterPro" id="IPR050674">
    <property type="entry name" value="Msh_Homeobox_Regulators"/>
</dbReference>
<organism evidence="11 12">
    <name type="scientific">Clytia hemisphaerica</name>
    <dbReference type="NCBI Taxonomy" id="252671"/>
    <lineage>
        <taxon>Eukaryota</taxon>
        <taxon>Metazoa</taxon>
        <taxon>Cnidaria</taxon>
        <taxon>Hydrozoa</taxon>
        <taxon>Hydroidolina</taxon>
        <taxon>Leptothecata</taxon>
        <taxon>Obeliida</taxon>
        <taxon>Clytiidae</taxon>
        <taxon>Clytia</taxon>
    </lineage>
</organism>
<name>A0A7M5VGL4_9CNID</name>
<dbReference type="GO" id="GO:0000977">
    <property type="term" value="F:RNA polymerase II transcription regulatory region sequence-specific DNA binding"/>
    <property type="evidence" value="ECO:0007669"/>
    <property type="project" value="TreeGrafter"/>
</dbReference>
<keyword evidence="2" id="KW-0217">Developmental protein</keyword>
<evidence type="ECO:0000256" key="5">
    <source>
        <dbReference type="ARBA" id="ARBA00023242"/>
    </source>
</evidence>
<evidence type="ECO:0000313" key="12">
    <source>
        <dbReference type="Proteomes" id="UP000594262"/>
    </source>
</evidence>
<keyword evidence="3 7" id="KW-0238">DNA-binding</keyword>
<feature type="domain" description="Homeobox" evidence="10">
    <location>
        <begin position="127"/>
        <end position="187"/>
    </location>
</feature>
<dbReference type="InterPro" id="IPR000047">
    <property type="entry name" value="HTH_motif"/>
</dbReference>
<evidence type="ECO:0000256" key="1">
    <source>
        <dbReference type="ARBA" id="ARBA00004123"/>
    </source>
</evidence>
<keyword evidence="5 7" id="KW-0539">Nucleus</keyword>
<dbReference type="InterPro" id="IPR017970">
    <property type="entry name" value="Homeobox_CS"/>
</dbReference>
<protein>
    <recommendedName>
        <fullName evidence="10">Homeobox domain-containing protein</fullName>
    </recommendedName>
</protein>
<feature type="region of interest" description="Disordered" evidence="9">
    <location>
        <begin position="1"/>
        <end position="40"/>
    </location>
</feature>
<dbReference type="GO" id="GO:0000981">
    <property type="term" value="F:DNA-binding transcription factor activity, RNA polymerase II-specific"/>
    <property type="evidence" value="ECO:0007669"/>
    <property type="project" value="InterPro"/>
</dbReference>
<comment type="subcellular location">
    <subcellularLocation>
        <location evidence="1 7 8">Nucleus</location>
    </subcellularLocation>
</comment>
<evidence type="ECO:0000313" key="11">
    <source>
        <dbReference type="EnsemblMetazoa" id="CLYHEMP010897.1"/>
    </source>
</evidence>